<reference evidence="1 2" key="1">
    <citation type="submission" date="2016-07" db="EMBL/GenBank/DDBJ databases">
        <title>Pervasive Adenine N6-methylation of Active Genes in Fungi.</title>
        <authorList>
            <consortium name="DOE Joint Genome Institute"/>
            <person name="Mondo S.J."/>
            <person name="Dannebaum R.O."/>
            <person name="Kuo R.C."/>
            <person name="Labutti K."/>
            <person name="Haridas S."/>
            <person name="Kuo A."/>
            <person name="Salamov A."/>
            <person name="Ahrendt S.R."/>
            <person name="Lipzen A."/>
            <person name="Sullivan W."/>
            <person name="Andreopoulos W.B."/>
            <person name="Clum A."/>
            <person name="Lindquist E."/>
            <person name="Daum C."/>
            <person name="Ramamoorthy G.K."/>
            <person name="Gryganskyi A."/>
            <person name="Culley D."/>
            <person name="Magnuson J.K."/>
            <person name="James T.Y."/>
            <person name="O'Malley M.A."/>
            <person name="Stajich J.E."/>
            <person name="Spatafora J.W."/>
            <person name="Visel A."/>
            <person name="Grigoriev I.V."/>
        </authorList>
    </citation>
    <scope>NUCLEOTIDE SEQUENCE [LARGE SCALE GENOMIC DNA]</scope>
    <source>
        <strain evidence="1 2">68-887.2</strain>
    </source>
</reference>
<dbReference type="InterPro" id="IPR027443">
    <property type="entry name" value="IPNS-like_sf"/>
</dbReference>
<evidence type="ECO:0000313" key="1">
    <source>
        <dbReference type="EMBL" id="ORY33775.1"/>
    </source>
</evidence>
<comment type="caution">
    <text evidence="1">The sequence shown here is derived from an EMBL/GenBank/DDBJ whole genome shotgun (WGS) entry which is preliminary data.</text>
</comment>
<dbReference type="OrthoDB" id="438224at2759"/>
<dbReference type="Proteomes" id="UP000193986">
    <property type="component" value="Unassembled WGS sequence"/>
</dbReference>
<dbReference type="STRING" id="71784.A0A1Y2BI49"/>
<dbReference type="InParanoid" id="A0A1Y2BI49"/>
<organism evidence="1 2">
    <name type="scientific">Naematelia encephala</name>
    <dbReference type="NCBI Taxonomy" id="71784"/>
    <lineage>
        <taxon>Eukaryota</taxon>
        <taxon>Fungi</taxon>
        <taxon>Dikarya</taxon>
        <taxon>Basidiomycota</taxon>
        <taxon>Agaricomycotina</taxon>
        <taxon>Tremellomycetes</taxon>
        <taxon>Tremellales</taxon>
        <taxon>Naemateliaceae</taxon>
        <taxon>Naematelia</taxon>
    </lineage>
</organism>
<name>A0A1Y2BI49_9TREE</name>
<dbReference type="Gene3D" id="2.60.120.330">
    <property type="entry name" value="B-lactam Antibiotic, Isopenicillin N Synthase, Chain"/>
    <property type="match status" value="1"/>
</dbReference>
<evidence type="ECO:0000313" key="2">
    <source>
        <dbReference type="Proteomes" id="UP000193986"/>
    </source>
</evidence>
<dbReference type="PANTHER" id="PTHR48420:SF1">
    <property type="entry name" value="NON-HAEM DIOXYGENASE N-TERMINAL DOMAIN-CONTAINING PROTEIN"/>
    <property type="match status" value="1"/>
</dbReference>
<dbReference type="EMBL" id="MCFC01000005">
    <property type="protein sequence ID" value="ORY33775.1"/>
    <property type="molecule type" value="Genomic_DNA"/>
</dbReference>
<proteinExistence type="predicted"/>
<dbReference type="SUPFAM" id="SSF51197">
    <property type="entry name" value="Clavaminate synthase-like"/>
    <property type="match status" value="1"/>
</dbReference>
<accession>A0A1Y2BI49</accession>
<keyword evidence="2" id="KW-1185">Reference proteome</keyword>
<sequence length="355" mass="37949">MSAQPVTVSYPTLIADPTSLLPQIERAFGSSPGSLGIIVVSDLPPDFIKLRETLFHGAHALANLPESSRDALARPDTSYMFGWSHGKEVMNGRPDTMKGSFYANPMVDLPNVSAEKRKAHPEYYSGNVWPSDHTLSDFEPSFKALGEIIFNVGVALAKACEPFAAPQIALSGGKTLAALISESQCNKARLLHYYPETGSSDDQDRIANDALCGTHVDHSLLTGLCSAMYLASSNSSSSPTPTPVQAPSPTAGLWIHPRHHSATNAPIPDPVKVSIPPNCLAFQTGETLEILTDGKLAATPHFVSGNAGSSTGDSKVSRETFAFFLQYVQSLCLSQSSIYSFAMTFQADPTFIGQT</sequence>
<evidence type="ECO:0008006" key="3">
    <source>
        <dbReference type="Google" id="ProtNLM"/>
    </source>
</evidence>
<gene>
    <name evidence="1" type="ORF">BCR39DRAFT_519186</name>
</gene>
<protein>
    <recommendedName>
        <fullName evidence="3">Non-haem dioxygenase N-terminal domain-containing protein</fullName>
    </recommendedName>
</protein>
<dbReference type="AlphaFoldDB" id="A0A1Y2BI49"/>
<dbReference type="PANTHER" id="PTHR48420">
    <property type="entry name" value="NON-HAEM DIOXYGENASE N-TERMINAL DOMAIN-CONTAINING PROTEIN"/>
    <property type="match status" value="1"/>
</dbReference>